<feature type="transmembrane region" description="Helical" evidence="1">
    <location>
        <begin position="21"/>
        <end position="39"/>
    </location>
</feature>
<keyword evidence="1" id="KW-0472">Membrane</keyword>
<feature type="transmembrane region" description="Helical" evidence="1">
    <location>
        <begin position="45"/>
        <end position="66"/>
    </location>
</feature>
<accession>A0ABU1X1C0</accession>
<gene>
    <name evidence="2" type="ORF">J2W40_002185</name>
</gene>
<keyword evidence="3" id="KW-1185">Reference proteome</keyword>
<evidence type="ECO:0000313" key="3">
    <source>
        <dbReference type="Proteomes" id="UP001267638"/>
    </source>
</evidence>
<dbReference type="EMBL" id="JAVDWV010000009">
    <property type="protein sequence ID" value="MDR7155358.1"/>
    <property type="molecule type" value="Genomic_DNA"/>
</dbReference>
<dbReference type="Proteomes" id="UP001267638">
    <property type="component" value="Unassembled WGS sequence"/>
</dbReference>
<organism evidence="2 3">
    <name type="scientific">Sphingobium xenophagum</name>
    <dbReference type="NCBI Taxonomy" id="121428"/>
    <lineage>
        <taxon>Bacteria</taxon>
        <taxon>Pseudomonadati</taxon>
        <taxon>Pseudomonadota</taxon>
        <taxon>Alphaproteobacteria</taxon>
        <taxon>Sphingomonadales</taxon>
        <taxon>Sphingomonadaceae</taxon>
        <taxon>Sphingobium</taxon>
    </lineage>
</organism>
<evidence type="ECO:0000313" key="2">
    <source>
        <dbReference type="EMBL" id="MDR7155358.1"/>
    </source>
</evidence>
<comment type="caution">
    <text evidence="2">The sequence shown here is derived from an EMBL/GenBank/DDBJ whole genome shotgun (WGS) entry which is preliminary data.</text>
</comment>
<protein>
    <submittedName>
        <fullName evidence="2">Uncharacterized protein</fullName>
    </submittedName>
</protein>
<sequence>MRLYSVRTDMQPNEDPSGTTRAWLSGLAVVIAVVVSFIGFSRVSIGWTLVVSTAIFLGLITFLWVAGGGKKG</sequence>
<reference evidence="2 3" key="1">
    <citation type="submission" date="2023-07" db="EMBL/GenBank/DDBJ databases">
        <title>Sorghum-associated microbial communities from plants grown in Nebraska, USA.</title>
        <authorList>
            <person name="Schachtman D."/>
        </authorList>
    </citation>
    <scope>NUCLEOTIDE SEQUENCE [LARGE SCALE GENOMIC DNA]</scope>
    <source>
        <strain evidence="2 3">4256</strain>
    </source>
</reference>
<name>A0ABU1X1C0_SPHXE</name>
<keyword evidence="1" id="KW-1133">Transmembrane helix</keyword>
<keyword evidence="1" id="KW-0812">Transmembrane</keyword>
<evidence type="ECO:0000256" key="1">
    <source>
        <dbReference type="SAM" id="Phobius"/>
    </source>
</evidence>
<proteinExistence type="predicted"/>